<feature type="region of interest" description="Disordered" evidence="1">
    <location>
        <begin position="58"/>
        <end position="85"/>
    </location>
</feature>
<dbReference type="EMBL" id="JACGWO010000008">
    <property type="protein sequence ID" value="KAK4421528.1"/>
    <property type="molecule type" value="Genomic_DNA"/>
</dbReference>
<evidence type="ECO:0000256" key="1">
    <source>
        <dbReference type="SAM" id="MobiDB-lite"/>
    </source>
</evidence>
<gene>
    <name evidence="2" type="ORF">Salat_2103400</name>
</gene>
<feature type="compositionally biased region" description="Pro residues" evidence="1">
    <location>
        <begin position="60"/>
        <end position="81"/>
    </location>
</feature>
<comment type="caution">
    <text evidence="2">The sequence shown here is derived from an EMBL/GenBank/DDBJ whole genome shotgun (WGS) entry which is preliminary data.</text>
</comment>
<evidence type="ECO:0000313" key="3">
    <source>
        <dbReference type="Proteomes" id="UP001293254"/>
    </source>
</evidence>
<dbReference type="AlphaFoldDB" id="A0AAE1Y1V0"/>
<sequence>MAVDREDKKLSSRCANGVGFDVIVEDEPLDGGDSPAAASNLTAYEEIPRPPPAACSCYRLPPPPPPVSDDRPQPPPPPPVTASPHRLHHYQVGFYKPYYFLFYIF</sequence>
<reference evidence="2" key="1">
    <citation type="submission" date="2020-06" db="EMBL/GenBank/DDBJ databases">
        <authorList>
            <person name="Li T."/>
            <person name="Hu X."/>
            <person name="Zhang T."/>
            <person name="Song X."/>
            <person name="Zhang H."/>
            <person name="Dai N."/>
            <person name="Sheng W."/>
            <person name="Hou X."/>
            <person name="Wei L."/>
        </authorList>
    </citation>
    <scope>NUCLEOTIDE SEQUENCE</scope>
    <source>
        <strain evidence="2">3651</strain>
        <tissue evidence="2">Leaf</tissue>
    </source>
</reference>
<keyword evidence="3" id="KW-1185">Reference proteome</keyword>
<reference evidence="2" key="2">
    <citation type="journal article" date="2024" name="Plant">
        <title>Genomic evolution and insights into agronomic trait innovations of Sesamum species.</title>
        <authorList>
            <person name="Miao H."/>
            <person name="Wang L."/>
            <person name="Qu L."/>
            <person name="Liu H."/>
            <person name="Sun Y."/>
            <person name="Le M."/>
            <person name="Wang Q."/>
            <person name="Wei S."/>
            <person name="Zheng Y."/>
            <person name="Lin W."/>
            <person name="Duan Y."/>
            <person name="Cao H."/>
            <person name="Xiong S."/>
            <person name="Wang X."/>
            <person name="Wei L."/>
            <person name="Li C."/>
            <person name="Ma Q."/>
            <person name="Ju M."/>
            <person name="Zhao R."/>
            <person name="Li G."/>
            <person name="Mu C."/>
            <person name="Tian Q."/>
            <person name="Mei H."/>
            <person name="Zhang T."/>
            <person name="Gao T."/>
            <person name="Zhang H."/>
        </authorList>
    </citation>
    <scope>NUCLEOTIDE SEQUENCE</scope>
    <source>
        <strain evidence="2">3651</strain>
    </source>
</reference>
<protein>
    <submittedName>
        <fullName evidence="2">Uncharacterized protein</fullName>
    </submittedName>
</protein>
<accession>A0AAE1Y1V0</accession>
<proteinExistence type="predicted"/>
<dbReference type="Proteomes" id="UP001293254">
    <property type="component" value="Unassembled WGS sequence"/>
</dbReference>
<organism evidence="2 3">
    <name type="scientific">Sesamum alatum</name>
    <dbReference type="NCBI Taxonomy" id="300844"/>
    <lineage>
        <taxon>Eukaryota</taxon>
        <taxon>Viridiplantae</taxon>
        <taxon>Streptophyta</taxon>
        <taxon>Embryophyta</taxon>
        <taxon>Tracheophyta</taxon>
        <taxon>Spermatophyta</taxon>
        <taxon>Magnoliopsida</taxon>
        <taxon>eudicotyledons</taxon>
        <taxon>Gunneridae</taxon>
        <taxon>Pentapetalae</taxon>
        <taxon>asterids</taxon>
        <taxon>lamiids</taxon>
        <taxon>Lamiales</taxon>
        <taxon>Pedaliaceae</taxon>
        <taxon>Sesamum</taxon>
    </lineage>
</organism>
<name>A0AAE1Y1V0_9LAMI</name>
<evidence type="ECO:0000313" key="2">
    <source>
        <dbReference type="EMBL" id="KAK4421528.1"/>
    </source>
</evidence>